<name>Q6CQ32_KLULA</name>
<dbReference type="GO" id="GO:0005634">
    <property type="term" value="C:nucleus"/>
    <property type="evidence" value="ECO:0007669"/>
    <property type="project" value="TreeGrafter"/>
</dbReference>
<dbReference type="SMART" id="SM00450">
    <property type="entry name" value="RHOD"/>
    <property type="match status" value="1"/>
</dbReference>
<dbReference type="Gene3D" id="3.40.250.10">
    <property type="entry name" value="Rhodanese-like domain"/>
    <property type="match status" value="1"/>
</dbReference>
<dbReference type="KEGG" id="kla:KLLA0_E00243g"/>
<protein>
    <submittedName>
        <fullName evidence="2">KLLA0E00243p</fullName>
    </submittedName>
</protein>
<dbReference type="InParanoid" id="Q6CQ32"/>
<dbReference type="InterPro" id="IPR036873">
    <property type="entry name" value="Rhodanese-like_dom_sf"/>
</dbReference>
<dbReference type="STRING" id="284590.Q6CQ32"/>
<dbReference type="PROSITE" id="PS50206">
    <property type="entry name" value="RHODANESE_3"/>
    <property type="match status" value="1"/>
</dbReference>
<gene>
    <name evidence="2" type="ORF">KLLA0_E00243g</name>
</gene>
<dbReference type="PANTHER" id="PTHR10828">
    <property type="entry name" value="M-PHASE INDUCER PHOSPHATASE DUAL SPECIFICITY PHOSPHATASE CDC25"/>
    <property type="match status" value="1"/>
</dbReference>
<dbReference type="GO" id="GO:0004725">
    <property type="term" value="F:protein tyrosine phosphatase activity"/>
    <property type="evidence" value="ECO:0007669"/>
    <property type="project" value="TreeGrafter"/>
</dbReference>
<sequence>MDCEELSRIISDNSEQVQVIDLRIEDFLAGHIKGAWQVPVRKDITDEQLGSLLTKLQNAFPNEIPVTVVFHCTASKNRGPRTKQRFEQYCEALGVSRKFRAFVLTGGYYAWEEYCKLSETPNCLMPNISTS</sequence>
<keyword evidence="3" id="KW-1185">Reference proteome</keyword>
<evidence type="ECO:0000313" key="2">
    <source>
        <dbReference type="EMBL" id="CAG99044.1"/>
    </source>
</evidence>
<dbReference type="PANTHER" id="PTHR10828:SF38">
    <property type="entry name" value="ARSENICAL-RESISTANCE PROTEIN 2-RELATED"/>
    <property type="match status" value="1"/>
</dbReference>
<dbReference type="PaxDb" id="284590-Q6CQ32"/>
<proteinExistence type="predicted"/>
<accession>Q6CQ32</accession>
<reference evidence="2 3" key="1">
    <citation type="journal article" date="2004" name="Nature">
        <title>Genome evolution in yeasts.</title>
        <authorList>
            <consortium name="Genolevures"/>
            <person name="Dujon B."/>
            <person name="Sherman D."/>
            <person name="Fischer G."/>
            <person name="Durrens P."/>
            <person name="Casaregola S."/>
            <person name="Lafontaine I."/>
            <person name="de Montigny J."/>
            <person name="Marck C."/>
            <person name="Neuveglise C."/>
            <person name="Talla E."/>
            <person name="Goffard N."/>
            <person name="Frangeul L."/>
            <person name="Aigle M."/>
            <person name="Anthouard V."/>
            <person name="Babour A."/>
            <person name="Barbe V."/>
            <person name="Barnay S."/>
            <person name="Blanchin S."/>
            <person name="Beckerich J.M."/>
            <person name="Beyne E."/>
            <person name="Bleykasten C."/>
            <person name="Boisrame A."/>
            <person name="Boyer J."/>
            <person name="Cattolico L."/>
            <person name="Confanioleri F."/>
            <person name="de Daruvar A."/>
            <person name="Despons L."/>
            <person name="Fabre E."/>
            <person name="Fairhead C."/>
            <person name="Ferry-Dumazet H."/>
            <person name="Groppi A."/>
            <person name="Hantraye F."/>
            <person name="Hennequin C."/>
            <person name="Jauniaux N."/>
            <person name="Joyet P."/>
            <person name="Kachouri R."/>
            <person name="Kerrest A."/>
            <person name="Koszul R."/>
            <person name="Lemaire M."/>
            <person name="Lesur I."/>
            <person name="Ma L."/>
            <person name="Muller H."/>
            <person name="Nicaud J.M."/>
            <person name="Nikolski M."/>
            <person name="Oztas S."/>
            <person name="Ozier-Kalogeropoulos O."/>
            <person name="Pellenz S."/>
            <person name="Potier S."/>
            <person name="Richard G.F."/>
            <person name="Straub M.L."/>
            <person name="Suleau A."/>
            <person name="Swennene D."/>
            <person name="Tekaia F."/>
            <person name="Wesolowski-Louvel M."/>
            <person name="Westhof E."/>
            <person name="Wirth B."/>
            <person name="Zeniou-Meyer M."/>
            <person name="Zivanovic I."/>
            <person name="Bolotin-Fukuhara M."/>
            <person name="Thierry A."/>
            <person name="Bouchier C."/>
            <person name="Caudron B."/>
            <person name="Scarpelli C."/>
            <person name="Gaillardin C."/>
            <person name="Weissenbach J."/>
            <person name="Wincker P."/>
            <person name="Souciet J.L."/>
        </authorList>
    </citation>
    <scope>NUCLEOTIDE SEQUENCE [LARGE SCALE GENOMIC DNA]</scope>
    <source>
        <strain evidence="3">ATCC 8585 / CBS 2359 / DSM 70799 / NBRC 1267 / NRRL Y-1140 / WM37</strain>
    </source>
</reference>
<dbReference type="GO" id="GO:0005737">
    <property type="term" value="C:cytoplasm"/>
    <property type="evidence" value="ECO:0007669"/>
    <property type="project" value="TreeGrafter"/>
</dbReference>
<dbReference type="EMBL" id="CR382125">
    <property type="protein sequence ID" value="CAG99044.1"/>
    <property type="molecule type" value="Genomic_DNA"/>
</dbReference>
<organism evidence="2 3">
    <name type="scientific">Kluyveromyces lactis (strain ATCC 8585 / CBS 2359 / DSM 70799 / NBRC 1267 / NRRL Y-1140 / WM37)</name>
    <name type="common">Yeast</name>
    <name type="synonym">Candida sphaerica</name>
    <dbReference type="NCBI Taxonomy" id="284590"/>
    <lineage>
        <taxon>Eukaryota</taxon>
        <taxon>Fungi</taxon>
        <taxon>Dikarya</taxon>
        <taxon>Ascomycota</taxon>
        <taxon>Saccharomycotina</taxon>
        <taxon>Saccharomycetes</taxon>
        <taxon>Saccharomycetales</taxon>
        <taxon>Saccharomycetaceae</taxon>
        <taxon>Kluyveromyces</taxon>
    </lineage>
</organism>
<dbReference type="AlphaFoldDB" id="Q6CQ32"/>
<dbReference type="HOGENOM" id="CLU_107716_1_1_1"/>
<feature type="domain" description="Rhodanese" evidence="1">
    <location>
        <begin position="13"/>
        <end position="120"/>
    </location>
</feature>
<dbReference type="OMA" id="GHIKGAW"/>
<dbReference type="FunCoup" id="Q6CQ32">
    <property type="interactions" value="93"/>
</dbReference>
<dbReference type="eggNOG" id="KOG3772">
    <property type="taxonomic scope" value="Eukaryota"/>
</dbReference>
<evidence type="ECO:0000259" key="1">
    <source>
        <dbReference type="PROSITE" id="PS50206"/>
    </source>
</evidence>
<evidence type="ECO:0000313" key="3">
    <source>
        <dbReference type="Proteomes" id="UP000000598"/>
    </source>
</evidence>
<dbReference type="Proteomes" id="UP000000598">
    <property type="component" value="Chromosome E"/>
</dbReference>
<dbReference type="Pfam" id="PF00581">
    <property type="entry name" value="Rhodanese"/>
    <property type="match status" value="1"/>
</dbReference>
<dbReference type="InterPro" id="IPR001763">
    <property type="entry name" value="Rhodanese-like_dom"/>
</dbReference>
<dbReference type="SUPFAM" id="SSF52821">
    <property type="entry name" value="Rhodanese/Cell cycle control phosphatase"/>
    <property type="match status" value="1"/>
</dbReference>